<feature type="transmembrane region" description="Helical" evidence="7">
    <location>
        <begin position="26"/>
        <end position="49"/>
    </location>
</feature>
<dbReference type="Pfam" id="PF00083">
    <property type="entry name" value="Sugar_tr"/>
    <property type="match status" value="1"/>
</dbReference>
<name>A0AAV5FY77_ELECO</name>
<dbReference type="InterPro" id="IPR005828">
    <property type="entry name" value="MFS_sugar_transport-like"/>
</dbReference>
<reference evidence="9" key="1">
    <citation type="journal article" date="2018" name="DNA Res.">
        <title>Multiple hybrid de novo genome assembly of finger millet, an orphan allotetraploid crop.</title>
        <authorList>
            <person name="Hatakeyama M."/>
            <person name="Aluri S."/>
            <person name="Balachadran M.T."/>
            <person name="Sivarajan S.R."/>
            <person name="Patrignani A."/>
            <person name="Gruter S."/>
            <person name="Poveda L."/>
            <person name="Shimizu-Inatsugi R."/>
            <person name="Baeten J."/>
            <person name="Francoijs K.J."/>
            <person name="Nataraja K.N."/>
            <person name="Reddy Y.A.N."/>
            <person name="Phadnis S."/>
            <person name="Ravikumar R.L."/>
            <person name="Schlapbach R."/>
            <person name="Sreeman S.M."/>
            <person name="Shimizu K.K."/>
        </authorList>
    </citation>
    <scope>NUCLEOTIDE SEQUENCE</scope>
</reference>
<evidence type="ECO:0000256" key="1">
    <source>
        <dbReference type="ARBA" id="ARBA00004141"/>
    </source>
</evidence>
<evidence type="ECO:0000313" key="9">
    <source>
        <dbReference type="EMBL" id="GJN40648.1"/>
    </source>
</evidence>
<dbReference type="PANTHER" id="PTHR48020:SF49">
    <property type="entry name" value="SUGAR TRANSPORTER"/>
    <property type="match status" value="1"/>
</dbReference>
<evidence type="ECO:0000256" key="3">
    <source>
        <dbReference type="ARBA" id="ARBA00022448"/>
    </source>
</evidence>
<dbReference type="Proteomes" id="UP001054889">
    <property type="component" value="Unassembled WGS sequence"/>
</dbReference>
<dbReference type="PRINTS" id="PR00171">
    <property type="entry name" value="SUGRTRNSPORT"/>
</dbReference>
<dbReference type="AlphaFoldDB" id="A0AAV5FY77"/>
<dbReference type="InterPro" id="IPR050814">
    <property type="entry name" value="Myo-inositol_Transporter"/>
</dbReference>
<evidence type="ECO:0000256" key="7">
    <source>
        <dbReference type="SAM" id="Phobius"/>
    </source>
</evidence>
<feature type="transmembrane region" description="Helical" evidence="7">
    <location>
        <begin position="128"/>
        <end position="156"/>
    </location>
</feature>
<dbReference type="SUPFAM" id="SSF103473">
    <property type="entry name" value="MFS general substrate transporter"/>
    <property type="match status" value="1"/>
</dbReference>
<proteinExistence type="inferred from homology"/>
<dbReference type="GO" id="GO:0016020">
    <property type="term" value="C:membrane"/>
    <property type="evidence" value="ECO:0007669"/>
    <property type="project" value="UniProtKB-SubCell"/>
</dbReference>
<dbReference type="PANTHER" id="PTHR48020">
    <property type="entry name" value="PROTON MYO-INOSITOL COTRANSPORTER"/>
    <property type="match status" value="1"/>
</dbReference>
<dbReference type="Gene3D" id="1.20.1250.20">
    <property type="entry name" value="MFS general substrate transporter like domains"/>
    <property type="match status" value="1"/>
</dbReference>
<evidence type="ECO:0000256" key="5">
    <source>
        <dbReference type="ARBA" id="ARBA00022989"/>
    </source>
</evidence>
<organism evidence="9 10">
    <name type="scientific">Eleusine coracana subsp. coracana</name>
    <dbReference type="NCBI Taxonomy" id="191504"/>
    <lineage>
        <taxon>Eukaryota</taxon>
        <taxon>Viridiplantae</taxon>
        <taxon>Streptophyta</taxon>
        <taxon>Embryophyta</taxon>
        <taxon>Tracheophyta</taxon>
        <taxon>Spermatophyta</taxon>
        <taxon>Magnoliopsida</taxon>
        <taxon>Liliopsida</taxon>
        <taxon>Poales</taxon>
        <taxon>Poaceae</taxon>
        <taxon>PACMAD clade</taxon>
        <taxon>Chloridoideae</taxon>
        <taxon>Cynodonteae</taxon>
        <taxon>Eleusininae</taxon>
        <taxon>Eleusine</taxon>
    </lineage>
</organism>
<comment type="similarity">
    <text evidence="2">Belongs to the major facilitator superfamily. Sugar transporter (TC 2.A.1.1) family.</text>
</comment>
<dbReference type="InterPro" id="IPR005829">
    <property type="entry name" value="Sugar_transporter_CS"/>
</dbReference>
<dbReference type="GO" id="GO:0022857">
    <property type="term" value="F:transmembrane transporter activity"/>
    <property type="evidence" value="ECO:0007669"/>
    <property type="project" value="InterPro"/>
</dbReference>
<dbReference type="PROSITE" id="PS50850">
    <property type="entry name" value="MFS"/>
    <property type="match status" value="1"/>
</dbReference>
<evidence type="ECO:0000313" key="10">
    <source>
        <dbReference type="Proteomes" id="UP001054889"/>
    </source>
</evidence>
<feature type="transmembrane region" description="Helical" evidence="7">
    <location>
        <begin position="168"/>
        <end position="190"/>
    </location>
</feature>
<protein>
    <recommendedName>
        <fullName evidence="8">Major facilitator superfamily (MFS) profile domain-containing protein</fullName>
    </recommendedName>
</protein>
<keyword evidence="6 7" id="KW-0472">Membrane</keyword>
<dbReference type="InterPro" id="IPR036259">
    <property type="entry name" value="MFS_trans_sf"/>
</dbReference>
<comment type="subcellular location">
    <subcellularLocation>
        <location evidence="1">Membrane</location>
        <topology evidence="1">Multi-pass membrane protein</topology>
    </subcellularLocation>
</comment>
<comment type="caution">
    <text evidence="9">The sequence shown here is derived from an EMBL/GenBank/DDBJ whole genome shotgun (WGS) entry which is preliminary data.</text>
</comment>
<feature type="domain" description="Major facilitator superfamily (MFS) profile" evidence="8">
    <location>
        <begin position="1"/>
        <end position="222"/>
    </location>
</feature>
<keyword evidence="10" id="KW-1185">Reference proteome</keyword>
<accession>A0AAV5FY77</accession>
<feature type="transmembrane region" description="Helical" evidence="7">
    <location>
        <begin position="196"/>
        <end position="217"/>
    </location>
</feature>
<sequence length="267" mass="28727">MLRRRRRGKGVWKELFVHPTPAVRRIVVAGLGIHFFNHLTGIEAVLLYSPRIFKAAGIATRNEVLGATVGVGVTKTAFILVAILLIDRIGRRRLYLSSLAGMIASLACLGLGLTVVEHSAPAHHAPRWAVALAIATVFTFIASFSVGVGPVTWAYGSEVYPLRLRAQGTSVGVAINRLINATVSMTFVSLYKAMTIGGAFFMFAGLATVAAVFFYLFCPETQGRPLEEIEDSFSQGWRARLSSSSSAATVELPRFSVPNGDGKSDAK</sequence>
<feature type="transmembrane region" description="Helical" evidence="7">
    <location>
        <begin position="94"/>
        <end position="116"/>
    </location>
</feature>
<feature type="transmembrane region" description="Helical" evidence="7">
    <location>
        <begin position="64"/>
        <end position="87"/>
    </location>
</feature>
<evidence type="ECO:0000256" key="2">
    <source>
        <dbReference type="ARBA" id="ARBA00010992"/>
    </source>
</evidence>
<evidence type="ECO:0000256" key="6">
    <source>
        <dbReference type="ARBA" id="ARBA00023136"/>
    </source>
</evidence>
<evidence type="ECO:0000259" key="8">
    <source>
        <dbReference type="PROSITE" id="PS50850"/>
    </source>
</evidence>
<dbReference type="InterPro" id="IPR020846">
    <property type="entry name" value="MFS_dom"/>
</dbReference>
<dbReference type="EMBL" id="BQKI01000168">
    <property type="protein sequence ID" value="GJN40648.1"/>
    <property type="molecule type" value="Genomic_DNA"/>
</dbReference>
<evidence type="ECO:0000256" key="4">
    <source>
        <dbReference type="ARBA" id="ARBA00022692"/>
    </source>
</evidence>
<reference evidence="9" key="2">
    <citation type="submission" date="2021-12" db="EMBL/GenBank/DDBJ databases">
        <title>Resequencing data analysis of finger millet.</title>
        <authorList>
            <person name="Hatakeyama M."/>
            <person name="Aluri S."/>
            <person name="Balachadran M.T."/>
            <person name="Sivarajan S.R."/>
            <person name="Poveda L."/>
            <person name="Shimizu-Inatsugi R."/>
            <person name="Schlapbach R."/>
            <person name="Sreeman S.M."/>
            <person name="Shimizu K.K."/>
        </authorList>
    </citation>
    <scope>NUCLEOTIDE SEQUENCE</scope>
</reference>
<keyword evidence="3" id="KW-0813">Transport</keyword>
<gene>
    <name evidence="9" type="primary">gb29896</name>
    <name evidence="9" type="ORF">PR202_gb29896</name>
</gene>
<dbReference type="InterPro" id="IPR003663">
    <property type="entry name" value="Sugar/inositol_transpt"/>
</dbReference>
<keyword evidence="4 7" id="KW-0812">Transmembrane</keyword>
<keyword evidence="5 7" id="KW-1133">Transmembrane helix</keyword>
<dbReference type="PROSITE" id="PS00216">
    <property type="entry name" value="SUGAR_TRANSPORT_1"/>
    <property type="match status" value="1"/>
</dbReference>